<dbReference type="Gene3D" id="3.30.70.100">
    <property type="match status" value="1"/>
</dbReference>
<feature type="active site" evidence="6">
    <location>
        <position position="23"/>
    </location>
</feature>
<evidence type="ECO:0000256" key="4">
    <source>
        <dbReference type="ARBA" id="ARBA00022801"/>
    </source>
</evidence>
<accession>A0ABW4Q1G6</accession>
<sequence>MSGDDALRRVVRVHGRVQGVGFRWATAQEAERLGVAGTVRNLLDGTVEADVEGPAAEVASLVDWLGHGPPSARVARTEVTVRAPHAAPPSGFRVL</sequence>
<evidence type="ECO:0000256" key="3">
    <source>
        <dbReference type="ARBA" id="ARBA00015991"/>
    </source>
</evidence>
<protein>
    <recommendedName>
        <fullName evidence="3 6">acylphosphatase</fullName>
        <ecNumber evidence="2 6">3.6.1.7</ecNumber>
    </recommendedName>
</protein>
<evidence type="ECO:0000256" key="5">
    <source>
        <dbReference type="ARBA" id="ARBA00047645"/>
    </source>
</evidence>
<dbReference type="SUPFAM" id="SSF54975">
    <property type="entry name" value="Acylphosphatase/BLUF domain-like"/>
    <property type="match status" value="1"/>
</dbReference>
<keyword evidence="10" id="KW-1185">Reference proteome</keyword>
<name>A0ABW4Q1G6_9MICO</name>
<evidence type="ECO:0000256" key="6">
    <source>
        <dbReference type="PROSITE-ProRule" id="PRU00520"/>
    </source>
</evidence>
<dbReference type="InterPro" id="IPR001792">
    <property type="entry name" value="Acylphosphatase-like_dom"/>
</dbReference>
<evidence type="ECO:0000256" key="2">
    <source>
        <dbReference type="ARBA" id="ARBA00012150"/>
    </source>
</evidence>
<dbReference type="PRINTS" id="PR00112">
    <property type="entry name" value="ACYLPHPHTASE"/>
</dbReference>
<keyword evidence="4 6" id="KW-0378">Hydrolase</keyword>
<dbReference type="Proteomes" id="UP001597280">
    <property type="component" value="Unassembled WGS sequence"/>
</dbReference>
<feature type="domain" description="Acylphosphatase-like" evidence="8">
    <location>
        <begin position="8"/>
        <end position="95"/>
    </location>
</feature>
<feature type="active site" evidence="6">
    <location>
        <position position="41"/>
    </location>
</feature>
<gene>
    <name evidence="9" type="ORF">ACFSDA_10655</name>
</gene>
<dbReference type="PROSITE" id="PS51160">
    <property type="entry name" value="ACYLPHOSPHATASE_3"/>
    <property type="match status" value="1"/>
</dbReference>
<evidence type="ECO:0000256" key="7">
    <source>
        <dbReference type="RuleBase" id="RU004168"/>
    </source>
</evidence>
<reference evidence="10" key="1">
    <citation type="journal article" date="2019" name="Int. J. Syst. Evol. Microbiol.">
        <title>The Global Catalogue of Microorganisms (GCM) 10K type strain sequencing project: providing services to taxonomists for standard genome sequencing and annotation.</title>
        <authorList>
            <consortium name="The Broad Institute Genomics Platform"/>
            <consortium name="The Broad Institute Genome Sequencing Center for Infectious Disease"/>
            <person name="Wu L."/>
            <person name="Ma J."/>
        </authorList>
    </citation>
    <scope>NUCLEOTIDE SEQUENCE [LARGE SCALE GENOMIC DNA]</scope>
    <source>
        <strain evidence="10">JCM 11650</strain>
    </source>
</reference>
<evidence type="ECO:0000259" key="8">
    <source>
        <dbReference type="PROSITE" id="PS51160"/>
    </source>
</evidence>
<dbReference type="InterPro" id="IPR017968">
    <property type="entry name" value="Acylphosphatase_CS"/>
</dbReference>
<evidence type="ECO:0000313" key="10">
    <source>
        <dbReference type="Proteomes" id="UP001597280"/>
    </source>
</evidence>
<dbReference type="PANTHER" id="PTHR10029:SF3">
    <property type="entry name" value="ACYLPHOSPHATASE-RELATED"/>
    <property type="match status" value="1"/>
</dbReference>
<proteinExistence type="inferred from homology"/>
<dbReference type="InterPro" id="IPR036046">
    <property type="entry name" value="Acylphosphatase-like_dom_sf"/>
</dbReference>
<dbReference type="PROSITE" id="PS00150">
    <property type="entry name" value="ACYLPHOSPHATASE_1"/>
    <property type="match status" value="1"/>
</dbReference>
<dbReference type="InterPro" id="IPR020456">
    <property type="entry name" value="Acylphosphatase"/>
</dbReference>
<comment type="similarity">
    <text evidence="1 7">Belongs to the acylphosphatase family.</text>
</comment>
<dbReference type="Pfam" id="PF00708">
    <property type="entry name" value="Acylphosphatase"/>
    <property type="match status" value="1"/>
</dbReference>
<organism evidence="9 10">
    <name type="scientific">Brachybacterium rhamnosum</name>
    <dbReference type="NCBI Taxonomy" id="173361"/>
    <lineage>
        <taxon>Bacteria</taxon>
        <taxon>Bacillati</taxon>
        <taxon>Actinomycetota</taxon>
        <taxon>Actinomycetes</taxon>
        <taxon>Micrococcales</taxon>
        <taxon>Dermabacteraceae</taxon>
        <taxon>Brachybacterium</taxon>
    </lineage>
</organism>
<dbReference type="RefSeq" id="WP_343904554.1">
    <property type="nucleotide sequence ID" value="NZ_BAAAIS010000002.1"/>
</dbReference>
<evidence type="ECO:0000256" key="1">
    <source>
        <dbReference type="ARBA" id="ARBA00005614"/>
    </source>
</evidence>
<evidence type="ECO:0000313" key="9">
    <source>
        <dbReference type="EMBL" id="MFD1835533.1"/>
    </source>
</evidence>
<dbReference type="EC" id="3.6.1.7" evidence="2 6"/>
<comment type="catalytic activity">
    <reaction evidence="5 6">
        <text>an acyl phosphate + H2O = a carboxylate + phosphate + H(+)</text>
        <dbReference type="Rhea" id="RHEA:14965"/>
        <dbReference type="ChEBI" id="CHEBI:15377"/>
        <dbReference type="ChEBI" id="CHEBI:15378"/>
        <dbReference type="ChEBI" id="CHEBI:29067"/>
        <dbReference type="ChEBI" id="CHEBI:43474"/>
        <dbReference type="ChEBI" id="CHEBI:59918"/>
        <dbReference type="EC" id="3.6.1.7"/>
    </reaction>
</comment>
<dbReference type="PANTHER" id="PTHR10029">
    <property type="entry name" value="ACYLPHOSPHATASE"/>
    <property type="match status" value="1"/>
</dbReference>
<dbReference type="EMBL" id="JBHUFL010000002">
    <property type="protein sequence ID" value="MFD1835533.1"/>
    <property type="molecule type" value="Genomic_DNA"/>
</dbReference>
<comment type="caution">
    <text evidence="9">The sequence shown here is derived from an EMBL/GenBank/DDBJ whole genome shotgun (WGS) entry which is preliminary data.</text>
</comment>